<protein>
    <recommendedName>
        <fullName evidence="4">Aminotransferase-like plant mobile domain-containing protein</fullName>
    </recommendedName>
</protein>
<dbReference type="Gramene" id="KQJ82422">
    <property type="protein sequence ID" value="KQJ82422"/>
    <property type="gene ID" value="BRADI_5g08871v3"/>
</dbReference>
<keyword evidence="3" id="KW-1185">Reference proteome</keyword>
<dbReference type="AlphaFoldDB" id="A0A0Q3E435"/>
<dbReference type="ExpressionAtlas" id="A0A0Q3E435">
    <property type="expression patterns" value="baseline"/>
</dbReference>
<reference evidence="2" key="3">
    <citation type="submission" date="2018-08" db="UniProtKB">
        <authorList>
            <consortium name="EnsemblPlants"/>
        </authorList>
    </citation>
    <scope>IDENTIFICATION</scope>
    <source>
        <strain evidence="2">cv. Bd21</strain>
    </source>
</reference>
<dbReference type="OrthoDB" id="694371at2759"/>
<name>A0A0Q3E435_BRADI</name>
<sequence length="243" mass="27041">MACNDDTLFKCEIENDDSENMFTFGGATSRGSVKLVHNVIASFNQSKKDIVSSASVSFSGLLSFPQLTKLNLKFSKWLLTRVDEPTTSIVVDKDHVYKFSPQDVHSVFGVPAAGRDVQDKDLDRSNAVVNLVRSRLGLNGKEARSFKAAQAILVKDYGEKMQPHEVDAFKTAFVVFIMGHFFAPTSKHNYCNIDYWPALADPSLINTFNWGKYIVEELCDAAKKLKADIRKNISVSNITGSFI</sequence>
<evidence type="ECO:0000313" key="3">
    <source>
        <dbReference type="Proteomes" id="UP000008810"/>
    </source>
</evidence>
<gene>
    <name evidence="1" type="ORF">BRADI_5g08871v3</name>
</gene>
<dbReference type="Proteomes" id="UP000008810">
    <property type="component" value="Chromosome 5"/>
</dbReference>
<dbReference type="EMBL" id="CM000884">
    <property type="protein sequence ID" value="KQJ82422.1"/>
    <property type="molecule type" value="Genomic_DNA"/>
</dbReference>
<reference evidence="1" key="2">
    <citation type="submission" date="2017-06" db="EMBL/GenBank/DDBJ databases">
        <title>WGS assembly of Brachypodium distachyon.</title>
        <authorList>
            <consortium name="The International Brachypodium Initiative"/>
            <person name="Lucas S."/>
            <person name="Harmon-Smith M."/>
            <person name="Lail K."/>
            <person name="Tice H."/>
            <person name="Grimwood J."/>
            <person name="Bruce D."/>
            <person name="Barry K."/>
            <person name="Shu S."/>
            <person name="Lindquist E."/>
            <person name="Wang M."/>
            <person name="Pitluck S."/>
            <person name="Vogel J.P."/>
            <person name="Garvin D.F."/>
            <person name="Mockler T.C."/>
            <person name="Schmutz J."/>
            <person name="Rokhsar D."/>
            <person name="Bevan M.W."/>
        </authorList>
    </citation>
    <scope>NUCLEOTIDE SEQUENCE</scope>
    <source>
        <strain evidence="1">Bd21</strain>
    </source>
</reference>
<dbReference type="PANTHER" id="PTHR34835">
    <property type="entry name" value="OS07G0283600 PROTEIN-RELATED"/>
    <property type="match status" value="1"/>
</dbReference>
<evidence type="ECO:0000313" key="2">
    <source>
        <dbReference type="EnsemblPlants" id="KQJ82422"/>
    </source>
</evidence>
<evidence type="ECO:0000313" key="1">
    <source>
        <dbReference type="EMBL" id="KQJ82422.1"/>
    </source>
</evidence>
<proteinExistence type="predicted"/>
<evidence type="ECO:0008006" key="4">
    <source>
        <dbReference type="Google" id="ProtNLM"/>
    </source>
</evidence>
<dbReference type="PANTHER" id="PTHR34835:SF62">
    <property type="entry name" value="AMINOTRANSFERASE-LIKE PLANT MOBILE DOMAIN-CONTAINING PROTEIN"/>
    <property type="match status" value="1"/>
</dbReference>
<organism evidence="1">
    <name type="scientific">Brachypodium distachyon</name>
    <name type="common">Purple false brome</name>
    <name type="synonym">Trachynia distachya</name>
    <dbReference type="NCBI Taxonomy" id="15368"/>
    <lineage>
        <taxon>Eukaryota</taxon>
        <taxon>Viridiplantae</taxon>
        <taxon>Streptophyta</taxon>
        <taxon>Embryophyta</taxon>
        <taxon>Tracheophyta</taxon>
        <taxon>Spermatophyta</taxon>
        <taxon>Magnoliopsida</taxon>
        <taxon>Liliopsida</taxon>
        <taxon>Poales</taxon>
        <taxon>Poaceae</taxon>
        <taxon>BOP clade</taxon>
        <taxon>Pooideae</taxon>
        <taxon>Stipodae</taxon>
        <taxon>Brachypodieae</taxon>
        <taxon>Brachypodium</taxon>
    </lineage>
</organism>
<accession>A0A0Q3E435</accession>
<dbReference type="EnsemblPlants" id="KQJ82422">
    <property type="protein sequence ID" value="KQJ82422"/>
    <property type="gene ID" value="BRADI_5g08871v3"/>
</dbReference>
<dbReference type="FunCoup" id="A0A0Q3E435">
    <property type="interactions" value="10"/>
</dbReference>
<dbReference type="InParanoid" id="A0A0Q3E435"/>
<reference evidence="1 2" key="1">
    <citation type="journal article" date="2010" name="Nature">
        <title>Genome sequencing and analysis of the model grass Brachypodium distachyon.</title>
        <authorList>
            <consortium name="International Brachypodium Initiative"/>
        </authorList>
    </citation>
    <scope>NUCLEOTIDE SEQUENCE [LARGE SCALE GENOMIC DNA]</scope>
    <source>
        <strain evidence="1 2">Bd21</strain>
    </source>
</reference>